<sequence length="290" mass="32956">MEIVKLKKRGFEKIERNHLWIFSDEIEEVLSDKGVGIANIFYDDKFVGRGLYNGNTKNSLKFLTYKDEEINLNFFRRRFEFAKLRRKQLSPFRREINSEGDLLPGLIVDRFDKTLVVQVRSVALESLKNIIVDALLESYDPESIYERSDFESLPEDGLSRSKGILYGSMPEIQTLEENGLKFAVDVVNGQKTGFFLDQRESRAFVRNFSGSKRALDLFTYTGGFALNMAATGMNVDGIDISESDLEIAKANATINDLDVNFIKKDAFDLTGLGIYDLVIADPPSLIKKKE</sequence>
<gene>
    <name evidence="9" type="ORF">ENX73_03170</name>
</gene>
<dbReference type="Gene3D" id="3.30.750.80">
    <property type="entry name" value="RNA methyltransferase domain (HRMD) like"/>
    <property type="match status" value="1"/>
</dbReference>
<dbReference type="SUPFAM" id="SSF88697">
    <property type="entry name" value="PUA domain-like"/>
    <property type="match status" value="1"/>
</dbReference>
<dbReference type="AlphaFoldDB" id="A0A7V3VSJ2"/>
<keyword evidence="2" id="KW-0963">Cytoplasm</keyword>
<keyword evidence="3 9" id="KW-0489">Methyltransferase</keyword>
<proteinExistence type="inferred from homology"/>
<keyword evidence="4 9" id="KW-0808">Transferase</keyword>
<dbReference type="Pfam" id="PF10672">
    <property type="entry name" value="Methyltrans_SAM"/>
    <property type="match status" value="1"/>
</dbReference>
<dbReference type="CDD" id="cd11572">
    <property type="entry name" value="RlmI_M_like"/>
    <property type="match status" value="1"/>
</dbReference>
<dbReference type="InterPro" id="IPR041532">
    <property type="entry name" value="RlmI-like_PUA"/>
</dbReference>
<dbReference type="SUPFAM" id="SSF53335">
    <property type="entry name" value="S-adenosyl-L-methionine-dependent methyltransferases"/>
    <property type="match status" value="1"/>
</dbReference>
<evidence type="ECO:0000256" key="6">
    <source>
        <dbReference type="ARBA" id="ARBA00038091"/>
    </source>
</evidence>
<reference evidence="9" key="1">
    <citation type="journal article" date="2020" name="mSystems">
        <title>Genome- and Community-Level Interaction Insights into Carbon Utilization and Element Cycling Functions of Hydrothermarchaeota in Hydrothermal Sediment.</title>
        <authorList>
            <person name="Zhou Z."/>
            <person name="Liu Y."/>
            <person name="Xu W."/>
            <person name="Pan J."/>
            <person name="Luo Z.H."/>
            <person name="Li M."/>
        </authorList>
    </citation>
    <scope>NUCLEOTIDE SEQUENCE [LARGE SCALE GENOMIC DNA]</scope>
    <source>
        <strain evidence="9">SpSt-966</strain>
    </source>
</reference>
<dbReference type="GO" id="GO:0005737">
    <property type="term" value="C:cytoplasm"/>
    <property type="evidence" value="ECO:0007669"/>
    <property type="project" value="UniProtKB-SubCell"/>
</dbReference>
<comment type="caution">
    <text evidence="9">The sequence shown here is derived from an EMBL/GenBank/DDBJ whole genome shotgun (WGS) entry which is preliminary data.</text>
</comment>
<dbReference type="GO" id="GO:0032259">
    <property type="term" value="P:methylation"/>
    <property type="evidence" value="ECO:0007669"/>
    <property type="project" value="UniProtKB-KW"/>
</dbReference>
<dbReference type="GO" id="GO:0003723">
    <property type="term" value="F:RNA binding"/>
    <property type="evidence" value="ECO:0007669"/>
    <property type="project" value="InterPro"/>
</dbReference>
<name>A0A7V3VSJ2_9BACT</name>
<feature type="domain" description="RlmI-like PUA" evidence="8">
    <location>
        <begin position="4"/>
        <end position="64"/>
    </location>
</feature>
<evidence type="ECO:0000256" key="3">
    <source>
        <dbReference type="ARBA" id="ARBA00022603"/>
    </source>
</evidence>
<dbReference type="InterPro" id="IPR019614">
    <property type="entry name" value="SAM-dep_methyl-trfase"/>
</dbReference>
<evidence type="ECO:0000313" key="9">
    <source>
        <dbReference type="EMBL" id="HGE75109.1"/>
    </source>
</evidence>
<dbReference type="Pfam" id="PF17785">
    <property type="entry name" value="PUA_3"/>
    <property type="match status" value="1"/>
</dbReference>
<dbReference type="Gene3D" id="3.40.50.150">
    <property type="entry name" value="Vaccinia Virus protein VP39"/>
    <property type="match status" value="1"/>
</dbReference>
<evidence type="ECO:0000256" key="4">
    <source>
        <dbReference type="ARBA" id="ARBA00022679"/>
    </source>
</evidence>
<accession>A0A7V3VSJ2</accession>
<organism evidence="9">
    <name type="scientific">Mesoaciditoga lauensis</name>
    <dbReference type="NCBI Taxonomy" id="1495039"/>
    <lineage>
        <taxon>Bacteria</taxon>
        <taxon>Thermotogati</taxon>
        <taxon>Thermotogota</taxon>
        <taxon>Thermotogae</taxon>
        <taxon>Mesoaciditogales</taxon>
        <taxon>Mesoaciditogaceae</taxon>
        <taxon>Mesoaciditoga</taxon>
    </lineage>
</organism>
<comment type="subcellular location">
    <subcellularLocation>
        <location evidence="1">Cytoplasm</location>
    </subcellularLocation>
</comment>
<feature type="domain" description="S-adenosylmethionine-dependent methyltransferase" evidence="7">
    <location>
        <begin position="169"/>
        <end position="287"/>
    </location>
</feature>
<evidence type="ECO:0000256" key="1">
    <source>
        <dbReference type="ARBA" id="ARBA00004496"/>
    </source>
</evidence>
<dbReference type="EMBL" id="DTPE01000130">
    <property type="protein sequence ID" value="HGE75109.1"/>
    <property type="molecule type" value="Genomic_DNA"/>
</dbReference>
<dbReference type="Gene3D" id="2.30.130.10">
    <property type="entry name" value="PUA domain"/>
    <property type="match status" value="1"/>
</dbReference>
<dbReference type="InterPro" id="IPR029063">
    <property type="entry name" value="SAM-dependent_MTases_sf"/>
</dbReference>
<evidence type="ECO:0000256" key="2">
    <source>
        <dbReference type="ARBA" id="ARBA00022490"/>
    </source>
</evidence>
<protein>
    <submittedName>
        <fullName evidence="9">Class I SAM-dependent rRNA methyltransferase</fullName>
    </submittedName>
</protein>
<dbReference type="CDD" id="cd02440">
    <property type="entry name" value="AdoMet_MTases"/>
    <property type="match status" value="1"/>
</dbReference>
<evidence type="ECO:0000259" key="8">
    <source>
        <dbReference type="Pfam" id="PF17785"/>
    </source>
</evidence>
<dbReference type="GO" id="GO:0008168">
    <property type="term" value="F:methyltransferase activity"/>
    <property type="evidence" value="ECO:0007669"/>
    <property type="project" value="UniProtKB-KW"/>
</dbReference>
<dbReference type="InterPro" id="IPR036974">
    <property type="entry name" value="PUA_sf"/>
</dbReference>
<comment type="similarity">
    <text evidence="6">Belongs to the methyltransferase superfamily. RlmI family.</text>
</comment>
<evidence type="ECO:0000259" key="7">
    <source>
        <dbReference type="Pfam" id="PF10672"/>
    </source>
</evidence>
<keyword evidence="5" id="KW-0949">S-adenosyl-L-methionine</keyword>
<dbReference type="InterPro" id="IPR015947">
    <property type="entry name" value="PUA-like_sf"/>
</dbReference>
<evidence type="ECO:0000256" key="5">
    <source>
        <dbReference type="ARBA" id="ARBA00022691"/>
    </source>
</evidence>
<dbReference type="PANTHER" id="PTHR42873">
    <property type="entry name" value="RIBOSOMAL RNA LARGE SUBUNIT METHYLTRANSFERASE"/>
    <property type="match status" value="1"/>
</dbReference>
<dbReference type="PANTHER" id="PTHR42873:SF1">
    <property type="entry name" value="S-ADENOSYLMETHIONINE-DEPENDENT METHYLTRANSFERASE DOMAIN-CONTAINING PROTEIN"/>
    <property type="match status" value="1"/>
</dbReference>